<proteinExistence type="predicted"/>
<comment type="caution">
    <text evidence="1">The sequence shown here is derived from an EMBL/GenBank/DDBJ whole genome shotgun (WGS) entry which is preliminary data.</text>
</comment>
<gene>
    <name evidence="1" type="ORF">Acr_29g0007940</name>
</gene>
<dbReference type="AlphaFoldDB" id="A0A7J0HF05"/>
<dbReference type="EMBL" id="BJWL01000029">
    <property type="protein sequence ID" value="GFZ21632.1"/>
    <property type="molecule type" value="Genomic_DNA"/>
</dbReference>
<sequence>MCSGVSNLNFVILVPHWLLVQPLSLSVSCLACYLAMNSFTRICSHLWPPHPSLIHHFKLISLNAVQPTLIVVVAEAVDDTTTVYSGSFDNHTGYYPFDNQTGSFDNRSSALDSRS</sequence>
<name>A0A7J0HF05_9ERIC</name>
<accession>A0A7J0HF05</accession>
<evidence type="ECO:0000313" key="2">
    <source>
        <dbReference type="Proteomes" id="UP000585474"/>
    </source>
</evidence>
<dbReference type="Proteomes" id="UP000585474">
    <property type="component" value="Unassembled WGS sequence"/>
</dbReference>
<keyword evidence="2" id="KW-1185">Reference proteome</keyword>
<organism evidence="1 2">
    <name type="scientific">Actinidia rufa</name>
    <dbReference type="NCBI Taxonomy" id="165716"/>
    <lineage>
        <taxon>Eukaryota</taxon>
        <taxon>Viridiplantae</taxon>
        <taxon>Streptophyta</taxon>
        <taxon>Embryophyta</taxon>
        <taxon>Tracheophyta</taxon>
        <taxon>Spermatophyta</taxon>
        <taxon>Magnoliopsida</taxon>
        <taxon>eudicotyledons</taxon>
        <taxon>Gunneridae</taxon>
        <taxon>Pentapetalae</taxon>
        <taxon>asterids</taxon>
        <taxon>Ericales</taxon>
        <taxon>Actinidiaceae</taxon>
        <taxon>Actinidia</taxon>
    </lineage>
</organism>
<protein>
    <submittedName>
        <fullName evidence="1">Uncharacterized protein</fullName>
    </submittedName>
</protein>
<reference evidence="1 2" key="1">
    <citation type="submission" date="2019-07" db="EMBL/GenBank/DDBJ databases">
        <title>De Novo Assembly of kiwifruit Actinidia rufa.</title>
        <authorList>
            <person name="Sugita-Konishi S."/>
            <person name="Sato K."/>
            <person name="Mori E."/>
            <person name="Abe Y."/>
            <person name="Kisaki G."/>
            <person name="Hamano K."/>
            <person name="Suezawa K."/>
            <person name="Otani M."/>
            <person name="Fukuda T."/>
            <person name="Manabe T."/>
            <person name="Gomi K."/>
            <person name="Tabuchi M."/>
            <person name="Akimitsu K."/>
            <person name="Kataoka I."/>
        </authorList>
    </citation>
    <scope>NUCLEOTIDE SEQUENCE [LARGE SCALE GENOMIC DNA]</scope>
    <source>
        <strain evidence="2">cv. Fuchu</strain>
    </source>
</reference>
<evidence type="ECO:0000313" key="1">
    <source>
        <dbReference type="EMBL" id="GFZ21632.1"/>
    </source>
</evidence>